<reference evidence="9" key="1">
    <citation type="journal article" date="2019" name="Plant J.">
        <title>Chlorella vulgaris genome assembly and annotation reveals the molecular basis for metabolic acclimation to high light conditions.</title>
        <authorList>
            <person name="Cecchin M."/>
            <person name="Marcolungo L."/>
            <person name="Rossato M."/>
            <person name="Girolomoni L."/>
            <person name="Cosentino E."/>
            <person name="Cuine S."/>
            <person name="Li-Beisson Y."/>
            <person name="Delledonne M."/>
            <person name="Ballottari M."/>
        </authorList>
    </citation>
    <scope>NUCLEOTIDE SEQUENCE</scope>
    <source>
        <strain evidence="9">211/11P</strain>
    </source>
</reference>
<sequence>MQVIQQRQGVASPSQAARRPSRPVAVRCENAGSSTRPSSISPQPNRRQLLSAVMAAPLLQCLPWAAGRPAAAAEIGGEGPRYLTPEQQAAIDGVFAAVMPKSKAPVMVRLVFHDAGTFSAATGDGGVNASIRFELDRPDNFGLKRGWNVIEAAALRLKGTAADGIVSKADLIVLAAAYGVRITGGPAMRVAVGRLDAAAADPDGRMPELDFSAQQQLANFADKGLGAQEFVALCGSHTLGSKGYGDPVTFDNTYYKTLLAAPWTDKKNEMAQHTGIATDHVLADDPTCRPLIQRYAADQPAFFRDFAAAFEKMSCVGVQWA</sequence>
<keyword evidence="5" id="KW-0408">Iron</keyword>
<feature type="compositionally biased region" description="Low complexity" evidence="7">
    <location>
        <begin position="10"/>
        <end position="24"/>
    </location>
</feature>
<dbReference type="Pfam" id="PF00141">
    <property type="entry name" value="peroxidase"/>
    <property type="match status" value="1"/>
</dbReference>
<dbReference type="InterPro" id="IPR044831">
    <property type="entry name" value="Ccp1-like"/>
</dbReference>
<evidence type="ECO:0000256" key="3">
    <source>
        <dbReference type="ARBA" id="ARBA00022723"/>
    </source>
</evidence>
<dbReference type="PROSITE" id="PS50873">
    <property type="entry name" value="PEROXIDASE_4"/>
    <property type="match status" value="1"/>
</dbReference>
<reference evidence="9" key="2">
    <citation type="submission" date="2020-11" db="EMBL/GenBank/DDBJ databases">
        <authorList>
            <person name="Cecchin M."/>
            <person name="Marcolungo L."/>
            <person name="Rossato M."/>
            <person name="Girolomoni L."/>
            <person name="Cosentino E."/>
            <person name="Cuine S."/>
            <person name="Li-Beisson Y."/>
            <person name="Delledonne M."/>
            <person name="Ballottari M."/>
        </authorList>
    </citation>
    <scope>NUCLEOTIDE SEQUENCE</scope>
    <source>
        <strain evidence="9">211/11P</strain>
        <tissue evidence="9">Whole cell</tissue>
    </source>
</reference>
<feature type="domain" description="Plant heme peroxidase family profile" evidence="8">
    <location>
        <begin position="104"/>
        <end position="321"/>
    </location>
</feature>
<evidence type="ECO:0000256" key="7">
    <source>
        <dbReference type="SAM" id="MobiDB-lite"/>
    </source>
</evidence>
<dbReference type="InterPro" id="IPR010255">
    <property type="entry name" value="Haem_peroxidase_sf"/>
</dbReference>
<evidence type="ECO:0000256" key="4">
    <source>
        <dbReference type="ARBA" id="ARBA00023002"/>
    </source>
</evidence>
<dbReference type="PRINTS" id="PR00458">
    <property type="entry name" value="PEROXIDASE"/>
</dbReference>
<feature type="region of interest" description="Disordered" evidence="7">
    <location>
        <begin position="1"/>
        <end position="24"/>
    </location>
</feature>
<proteinExistence type="inferred from homology"/>
<name>A0A9D4YXD2_CHLVU</name>
<comment type="caution">
    <text evidence="9">The sequence shown here is derived from an EMBL/GenBank/DDBJ whole genome shotgun (WGS) entry which is preliminary data.</text>
</comment>
<dbReference type="GO" id="GO:0000302">
    <property type="term" value="P:response to reactive oxygen species"/>
    <property type="evidence" value="ECO:0007669"/>
    <property type="project" value="TreeGrafter"/>
</dbReference>
<organism evidence="9 10">
    <name type="scientific">Chlorella vulgaris</name>
    <name type="common">Green alga</name>
    <dbReference type="NCBI Taxonomy" id="3077"/>
    <lineage>
        <taxon>Eukaryota</taxon>
        <taxon>Viridiplantae</taxon>
        <taxon>Chlorophyta</taxon>
        <taxon>core chlorophytes</taxon>
        <taxon>Trebouxiophyceae</taxon>
        <taxon>Chlorellales</taxon>
        <taxon>Chlorellaceae</taxon>
        <taxon>Chlorella clade</taxon>
        <taxon>Chlorella</taxon>
    </lineage>
</organism>
<evidence type="ECO:0000313" key="10">
    <source>
        <dbReference type="Proteomes" id="UP001055712"/>
    </source>
</evidence>
<dbReference type="OrthoDB" id="2859658at2759"/>
<protein>
    <recommendedName>
        <fullName evidence="8">Plant heme peroxidase family profile domain-containing protein</fullName>
    </recommendedName>
</protein>
<dbReference type="GO" id="GO:0046872">
    <property type="term" value="F:metal ion binding"/>
    <property type="evidence" value="ECO:0007669"/>
    <property type="project" value="UniProtKB-KW"/>
</dbReference>
<accession>A0A9D4YXD2</accession>
<evidence type="ECO:0000256" key="5">
    <source>
        <dbReference type="ARBA" id="ARBA00023004"/>
    </source>
</evidence>
<dbReference type="CDD" id="cd00314">
    <property type="entry name" value="plant_peroxidase_like"/>
    <property type="match status" value="1"/>
</dbReference>
<gene>
    <name evidence="9" type="ORF">D9Q98_009393</name>
</gene>
<keyword evidence="10" id="KW-1185">Reference proteome</keyword>
<dbReference type="PROSITE" id="PS00436">
    <property type="entry name" value="PEROXIDASE_2"/>
    <property type="match status" value="1"/>
</dbReference>
<comment type="similarity">
    <text evidence="6">Belongs to the peroxidase family.</text>
</comment>
<dbReference type="EMBL" id="SIDB01000007">
    <property type="protein sequence ID" value="KAI3430990.1"/>
    <property type="molecule type" value="Genomic_DNA"/>
</dbReference>
<dbReference type="Proteomes" id="UP001055712">
    <property type="component" value="Unassembled WGS sequence"/>
</dbReference>
<dbReference type="PANTHER" id="PTHR31356:SF8">
    <property type="entry name" value="L-ASCORBATE PEROXIDASE 6-RELATED"/>
    <property type="match status" value="1"/>
</dbReference>
<dbReference type="InterPro" id="IPR002207">
    <property type="entry name" value="Peroxidase_I"/>
</dbReference>
<keyword evidence="1" id="KW-0575">Peroxidase</keyword>
<dbReference type="GO" id="GO:0004601">
    <property type="term" value="F:peroxidase activity"/>
    <property type="evidence" value="ECO:0007669"/>
    <property type="project" value="UniProtKB-KW"/>
</dbReference>
<evidence type="ECO:0000256" key="6">
    <source>
        <dbReference type="RuleBase" id="RU004241"/>
    </source>
</evidence>
<dbReference type="GO" id="GO:0034599">
    <property type="term" value="P:cellular response to oxidative stress"/>
    <property type="evidence" value="ECO:0007669"/>
    <property type="project" value="InterPro"/>
</dbReference>
<dbReference type="SUPFAM" id="SSF48113">
    <property type="entry name" value="Heme-dependent peroxidases"/>
    <property type="match status" value="1"/>
</dbReference>
<evidence type="ECO:0000313" key="9">
    <source>
        <dbReference type="EMBL" id="KAI3430990.1"/>
    </source>
</evidence>
<dbReference type="InterPro" id="IPR019794">
    <property type="entry name" value="Peroxidases_AS"/>
</dbReference>
<dbReference type="InterPro" id="IPR002016">
    <property type="entry name" value="Haem_peroxidase"/>
</dbReference>
<keyword evidence="3" id="KW-0479">Metal-binding</keyword>
<dbReference type="AlphaFoldDB" id="A0A9D4YXD2"/>
<evidence type="ECO:0000256" key="2">
    <source>
        <dbReference type="ARBA" id="ARBA00022617"/>
    </source>
</evidence>
<evidence type="ECO:0000256" key="1">
    <source>
        <dbReference type="ARBA" id="ARBA00022559"/>
    </source>
</evidence>
<dbReference type="PRINTS" id="PR00459">
    <property type="entry name" value="ASPEROXIDASE"/>
</dbReference>
<dbReference type="Gene3D" id="1.10.420.10">
    <property type="entry name" value="Peroxidase, domain 2"/>
    <property type="match status" value="1"/>
</dbReference>
<dbReference type="PANTHER" id="PTHR31356">
    <property type="entry name" value="THYLAKOID LUMENAL 29 KDA PROTEIN, CHLOROPLASTIC-RELATED"/>
    <property type="match status" value="1"/>
</dbReference>
<evidence type="ECO:0000259" key="8">
    <source>
        <dbReference type="PROSITE" id="PS50873"/>
    </source>
</evidence>
<dbReference type="GO" id="GO:0020037">
    <property type="term" value="F:heme binding"/>
    <property type="evidence" value="ECO:0007669"/>
    <property type="project" value="InterPro"/>
</dbReference>
<dbReference type="GO" id="GO:0042744">
    <property type="term" value="P:hydrogen peroxide catabolic process"/>
    <property type="evidence" value="ECO:0007669"/>
    <property type="project" value="TreeGrafter"/>
</dbReference>
<keyword evidence="2" id="KW-0349">Heme</keyword>
<dbReference type="Gene3D" id="1.10.520.10">
    <property type="match status" value="1"/>
</dbReference>
<keyword evidence="4" id="KW-0560">Oxidoreductase</keyword>